<gene>
    <name evidence="2" type="ORF">FHR38_002943</name>
</gene>
<evidence type="ECO:0000313" key="2">
    <source>
        <dbReference type="EMBL" id="MBB4959210.1"/>
    </source>
</evidence>
<keyword evidence="2" id="KW-0456">Lyase</keyword>
<organism evidence="2 3">
    <name type="scientific">Micromonospora polyrhachis</name>
    <dbReference type="NCBI Taxonomy" id="1282883"/>
    <lineage>
        <taxon>Bacteria</taxon>
        <taxon>Bacillati</taxon>
        <taxon>Actinomycetota</taxon>
        <taxon>Actinomycetes</taxon>
        <taxon>Micromonosporales</taxon>
        <taxon>Micromonosporaceae</taxon>
        <taxon>Micromonospora</taxon>
    </lineage>
</organism>
<dbReference type="GO" id="GO:0016829">
    <property type="term" value="F:lyase activity"/>
    <property type="evidence" value="ECO:0007669"/>
    <property type="project" value="UniProtKB-KW"/>
</dbReference>
<proteinExistence type="predicted"/>
<dbReference type="InterPro" id="IPR029068">
    <property type="entry name" value="Glyas_Bleomycin-R_OHBP_Dase"/>
</dbReference>
<dbReference type="Proteomes" id="UP000578819">
    <property type="component" value="Unassembled WGS sequence"/>
</dbReference>
<name>A0A7W7WPR2_9ACTN</name>
<dbReference type="EMBL" id="JACHJW010000001">
    <property type="protein sequence ID" value="MBB4959210.1"/>
    <property type="molecule type" value="Genomic_DNA"/>
</dbReference>
<accession>A0A7W7WPR2</accession>
<comment type="caution">
    <text evidence="2">The sequence shown here is derived from an EMBL/GenBank/DDBJ whole genome shotgun (WGS) entry which is preliminary data.</text>
</comment>
<dbReference type="CDD" id="cd06587">
    <property type="entry name" value="VOC"/>
    <property type="match status" value="2"/>
</dbReference>
<dbReference type="Gene3D" id="3.10.180.10">
    <property type="entry name" value="2,3-Dihydroxybiphenyl 1,2-Dioxygenase, domain 1"/>
    <property type="match status" value="2"/>
</dbReference>
<dbReference type="AlphaFoldDB" id="A0A7W7WPR2"/>
<dbReference type="SUPFAM" id="SSF54593">
    <property type="entry name" value="Glyoxalase/Bleomycin resistance protein/Dihydroxybiphenyl dioxygenase"/>
    <property type="match status" value="2"/>
</dbReference>
<reference evidence="2 3" key="1">
    <citation type="submission" date="2020-08" db="EMBL/GenBank/DDBJ databases">
        <title>Sequencing the genomes of 1000 actinobacteria strains.</title>
        <authorList>
            <person name="Klenk H.-P."/>
        </authorList>
    </citation>
    <scope>NUCLEOTIDE SEQUENCE [LARGE SCALE GENOMIC DNA]</scope>
    <source>
        <strain evidence="2 3">DSM 45886</strain>
    </source>
</reference>
<dbReference type="PROSITE" id="PS51819">
    <property type="entry name" value="VOC"/>
    <property type="match status" value="1"/>
</dbReference>
<dbReference type="RefSeq" id="WP_246446537.1">
    <property type="nucleotide sequence ID" value="NZ_JACHJW010000001.1"/>
</dbReference>
<evidence type="ECO:0000259" key="1">
    <source>
        <dbReference type="PROSITE" id="PS51819"/>
    </source>
</evidence>
<dbReference type="PANTHER" id="PTHR35908">
    <property type="entry name" value="HYPOTHETICAL FUSION PROTEIN"/>
    <property type="match status" value="1"/>
</dbReference>
<feature type="domain" description="VOC" evidence="1">
    <location>
        <begin position="129"/>
        <end position="243"/>
    </location>
</feature>
<dbReference type="PANTHER" id="PTHR35908:SF1">
    <property type="entry name" value="CONSERVED PROTEIN"/>
    <property type="match status" value="1"/>
</dbReference>
<keyword evidence="3" id="KW-1185">Reference proteome</keyword>
<evidence type="ECO:0000313" key="3">
    <source>
        <dbReference type="Proteomes" id="UP000578819"/>
    </source>
</evidence>
<dbReference type="Pfam" id="PF18029">
    <property type="entry name" value="Glyoxalase_6"/>
    <property type="match status" value="2"/>
</dbReference>
<dbReference type="InterPro" id="IPR037523">
    <property type="entry name" value="VOC_core"/>
</dbReference>
<sequence>MSSRMTCELFAVSFDASQPQRLARFWSGILDWQLIDDSHDGAALLPSDDTGFRIRFLPTQRQKVGQNPMHFDLTSTSLEGQQQTVARALELGARHIDIGQTPDDGHVVLADPEGNEFCVIEPGNNFLADCGFVGALACDGSQEVGYFWSEVLGWPLVWDQDQETAIRSPLGGPKITWGGPPLMPKTGKQRLHFDLTPPAHSDQQTEVERLLSLGATRKDIGQGEVSWVVLADPDGNEFCVLTSQ</sequence>
<protein>
    <submittedName>
        <fullName evidence="2">Putative enzyme related to lactoylglutathione lyase</fullName>
    </submittedName>
</protein>
<dbReference type="InterPro" id="IPR041581">
    <property type="entry name" value="Glyoxalase_6"/>
</dbReference>